<dbReference type="GO" id="GO:0003697">
    <property type="term" value="F:single-stranded DNA binding"/>
    <property type="evidence" value="ECO:0007669"/>
    <property type="project" value="UniProtKB-UniRule"/>
</dbReference>
<feature type="binding site" evidence="12">
    <location>
        <begin position="29"/>
        <end position="36"/>
    </location>
    <ligand>
        <name>ATP</name>
        <dbReference type="ChEBI" id="CHEBI:30616"/>
    </ligand>
</feature>
<evidence type="ECO:0000256" key="11">
    <source>
        <dbReference type="ARBA" id="ARBA00023236"/>
    </source>
</evidence>
<dbReference type="PROSITE" id="PS00617">
    <property type="entry name" value="RECF_1"/>
    <property type="match status" value="1"/>
</dbReference>
<dbReference type="EMBL" id="CP003732">
    <property type="protein sequence ID" value="AFV10261.1"/>
    <property type="molecule type" value="Genomic_DNA"/>
</dbReference>
<dbReference type="AlphaFoldDB" id="K4LBI6"/>
<gene>
    <name evidence="12 15" type="primary">recF</name>
    <name evidence="15" type="ordered locus">Tph_c00030</name>
</gene>
<dbReference type="GO" id="GO:0009432">
    <property type="term" value="P:SOS response"/>
    <property type="evidence" value="ECO:0007669"/>
    <property type="project" value="UniProtKB-UniRule"/>
</dbReference>
<dbReference type="Gene3D" id="1.20.1050.90">
    <property type="entry name" value="RecF/RecN/SMC, N-terminal domain"/>
    <property type="match status" value="1"/>
</dbReference>
<dbReference type="InterPro" id="IPR003395">
    <property type="entry name" value="RecF/RecN/SMC_N"/>
</dbReference>
<evidence type="ECO:0000256" key="13">
    <source>
        <dbReference type="RuleBase" id="RU000578"/>
    </source>
</evidence>
<keyword evidence="5 12" id="KW-0235">DNA replication</keyword>
<evidence type="ECO:0000256" key="12">
    <source>
        <dbReference type="HAMAP-Rule" id="MF_00365"/>
    </source>
</evidence>
<evidence type="ECO:0000256" key="10">
    <source>
        <dbReference type="ARBA" id="ARBA00023204"/>
    </source>
</evidence>
<dbReference type="STRING" id="1089553.Tph_c00030"/>
<keyword evidence="9 12" id="KW-0238">DNA-binding</keyword>
<evidence type="ECO:0000313" key="15">
    <source>
        <dbReference type="EMBL" id="AFV10261.1"/>
    </source>
</evidence>
<dbReference type="PANTHER" id="PTHR32182:SF0">
    <property type="entry name" value="DNA REPLICATION AND REPAIR PROTEIN RECF"/>
    <property type="match status" value="1"/>
</dbReference>
<dbReference type="GO" id="GO:0000731">
    <property type="term" value="P:DNA synthesis involved in DNA repair"/>
    <property type="evidence" value="ECO:0007669"/>
    <property type="project" value="TreeGrafter"/>
</dbReference>
<keyword evidence="6 12" id="KW-0547">Nucleotide-binding</keyword>
<keyword evidence="10 12" id="KW-0234">DNA repair</keyword>
<dbReference type="GO" id="GO:0005737">
    <property type="term" value="C:cytoplasm"/>
    <property type="evidence" value="ECO:0007669"/>
    <property type="project" value="UniProtKB-SubCell"/>
</dbReference>
<feature type="domain" description="RecF/RecN/SMC N-terminal" evidence="14">
    <location>
        <begin position="2"/>
        <end position="338"/>
    </location>
</feature>
<evidence type="ECO:0000256" key="7">
    <source>
        <dbReference type="ARBA" id="ARBA00022763"/>
    </source>
</evidence>
<dbReference type="InterPro" id="IPR001238">
    <property type="entry name" value="DNA-binding_RecF"/>
</dbReference>
<sequence length="368" mass="41798">MLSYIKLINFRNYREMEFSPEEGFLVVSGPNGSGKSNLLESIFYLGSGYSNRQVRDEILIRWGESFFSLKGTVVQGGLEYALEIVYSSELRRKVFKINGKRSRPGSAAGILPVVIFSPQDLSLVQGGPVYRRRFLDLLVAQLRPQHSADLLQYRTALLQRNRLLRGSAFAPAELLPWDEQLAAIGARIWRRRIDVLERLLFFCSDSFTSLSGGGVLTGRYLSRVAGGGCASTEDPEYRKNFLKALQRSREVDRRLKATTVGPHRDDFQLLFNGHEARFFSSQGEQRLMALALKMAHYRLLSAERGADPVLLLDDVFSELDERRRRLVFEQIRGGSQVIATMSGMPHGGYSRKEQLTESITLYRFEKRV</sequence>
<evidence type="ECO:0000256" key="8">
    <source>
        <dbReference type="ARBA" id="ARBA00022840"/>
    </source>
</evidence>
<comment type="similarity">
    <text evidence="2 12 13">Belongs to the RecF family.</text>
</comment>
<evidence type="ECO:0000256" key="6">
    <source>
        <dbReference type="ARBA" id="ARBA00022741"/>
    </source>
</evidence>
<organism evidence="15 16">
    <name type="scientific">Thermacetogenium phaeum (strain ATCC BAA-254 / DSM 26808 / PB)</name>
    <dbReference type="NCBI Taxonomy" id="1089553"/>
    <lineage>
        <taxon>Bacteria</taxon>
        <taxon>Bacillati</taxon>
        <taxon>Bacillota</taxon>
        <taxon>Clostridia</taxon>
        <taxon>Thermoanaerobacterales</taxon>
        <taxon>Thermoanaerobacteraceae</taxon>
        <taxon>Thermacetogenium</taxon>
    </lineage>
</organism>
<dbReference type="GO" id="GO:0005524">
    <property type="term" value="F:ATP binding"/>
    <property type="evidence" value="ECO:0007669"/>
    <property type="project" value="UniProtKB-UniRule"/>
</dbReference>
<evidence type="ECO:0000256" key="2">
    <source>
        <dbReference type="ARBA" id="ARBA00008016"/>
    </source>
</evidence>
<keyword evidence="11 12" id="KW-0742">SOS response</keyword>
<dbReference type="PROSITE" id="PS00618">
    <property type="entry name" value="RECF_2"/>
    <property type="match status" value="1"/>
</dbReference>
<evidence type="ECO:0000256" key="5">
    <source>
        <dbReference type="ARBA" id="ARBA00022705"/>
    </source>
</evidence>
<dbReference type="Gene3D" id="3.40.50.300">
    <property type="entry name" value="P-loop containing nucleotide triphosphate hydrolases"/>
    <property type="match status" value="1"/>
</dbReference>
<dbReference type="OrthoDB" id="9803889at2"/>
<dbReference type="Proteomes" id="UP000000467">
    <property type="component" value="Chromosome"/>
</dbReference>
<keyword evidence="4 12" id="KW-0963">Cytoplasm</keyword>
<comment type="subcellular location">
    <subcellularLocation>
        <location evidence="1 12 13">Cytoplasm</location>
    </subcellularLocation>
</comment>
<keyword evidence="8 12" id="KW-0067">ATP-binding</keyword>
<dbReference type="InterPro" id="IPR042174">
    <property type="entry name" value="RecF_2"/>
</dbReference>
<comment type="function">
    <text evidence="12 13">The RecF protein is involved in DNA metabolism; it is required for DNA replication and normal SOS inducibility. RecF binds preferentially to single-stranded, linear DNA. It also seems to bind ATP.</text>
</comment>
<name>K4LBI6_THEPS</name>
<reference evidence="15 16" key="1">
    <citation type="journal article" date="2012" name="BMC Genomics">
        <title>Genome-guided analysis of physiological and morphological traits of the fermentative acetate oxidizer Thermacetogenium phaeum.</title>
        <authorList>
            <person name="Oehler D."/>
            <person name="Poehlein A."/>
            <person name="Leimbach A."/>
            <person name="Muller N."/>
            <person name="Daniel R."/>
            <person name="Gottschalk G."/>
            <person name="Schink B."/>
        </authorList>
    </citation>
    <scope>NUCLEOTIDE SEQUENCE [LARGE SCALE GENOMIC DNA]</scope>
    <source>
        <strain evidence="16">ATCC BAA-254 / DSM 26808 / PB</strain>
    </source>
</reference>
<dbReference type="Pfam" id="PF02463">
    <property type="entry name" value="SMC_N"/>
    <property type="match status" value="1"/>
</dbReference>
<dbReference type="RefSeq" id="WP_015049181.1">
    <property type="nucleotide sequence ID" value="NC_018870.1"/>
</dbReference>
<protein>
    <recommendedName>
        <fullName evidence="3 12">DNA replication and repair protein RecF</fullName>
    </recommendedName>
</protein>
<dbReference type="HOGENOM" id="CLU_040267_0_1_9"/>
<dbReference type="GO" id="GO:0006302">
    <property type="term" value="P:double-strand break repair"/>
    <property type="evidence" value="ECO:0007669"/>
    <property type="project" value="TreeGrafter"/>
</dbReference>
<dbReference type="InterPro" id="IPR027417">
    <property type="entry name" value="P-loop_NTPase"/>
</dbReference>
<evidence type="ECO:0000256" key="1">
    <source>
        <dbReference type="ARBA" id="ARBA00004496"/>
    </source>
</evidence>
<evidence type="ECO:0000256" key="4">
    <source>
        <dbReference type="ARBA" id="ARBA00022490"/>
    </source>
</evidence>
<evidence type="ECO:0000259" key="14">
    <source>
        <dbReference type="Pfam" id="PF02463"/>
    </source>
</evidence>
<dbReference type="SUPFAM" id="SSF52540">
    <property type="entry name" value="P-loop containing nucleoside triphosphate hydrolases"/>
    <property type="match status" value="1"/>
</dbReference>
<keyword evidence="7 12" id="KW-0227">DNA damage</keyword>
<evidence type="ECO:0000256" key="3">
    <source>
        <dbReference type="ARBA" id="ARBA00020170"/>
    </source>
</evidence>
<evidence type="ECO:0000256" key="9">
    <source>
        <dbReference type="ARBA" id="ARBA00023125"/>
    </source>
</evidence>
<dbReference type="NCBIfam" id="TIGR00611">
    <property type="entry name" value="recf"/>
    <property type="match status" value="1"/>
</dbReference>
<dbReference type="PANTHER" id="PTHR32182">
    <property type="entry name" value="DNA REPLICATION AND REPAIR PROTEIN RECF"/>
    <property type="match status" value="1"/>
</dbReference>
<dbReference type="KEGG" id="tpz:Tph_c00030"/>
<dbReference type="InterPro" id="IPR018078">
    <property type="entry name" value="DNA-binding_RecF_CS"/>
</dbReference>
<keyword evidence="16" id="KW-1185">Reference proteome</keyword>
<proteinExistence type="inferred from homology"/>
<dbReference type="eggNOG" id="COG1195">
    <property type="taxonomic scope" value="Bacteria"/>
</dbReference>
<evidence type="ECO:0000313" key="16">
    <source>
        <dbReference type="Proteomes" id="UP000000467"/>
    </source>
</evidence>
<dbReference type="HAMAP" id="MF_00365">
    <property type="entry name" value="RecF"/>
    <property type="match status" value="1"/>
</dbReference>
<dbReference type="GO" id="GO:0006260">
    <property type="term" value="P:DNA replication"/>
    <property type="evidence" value="ECO:0007669"/>
    <property type="project" value="UniProtKB-UniRule"/>
</dbReference>
<accession>K4LBI6</accession>